<keyword evidence="2" id="KW-1185">Reference proteome</keyword>
<dbReference type="RefSeq" id="WP_014397467.1">
    <property type="nucleotide sequence ID" value="NC_017030.1"/>
</dbReference>
<dbReference type="SUPFAM" id="SSF48452">
    <property type="entry name" value="TPR-like"/>
    <property type="match status" value="1"/>
</dbReference>
<proteinExistence type="predicted"/>
<dbReference type="HOGENOM" id="CLU_1010879_0_0_7"/>
<reference evidence="2" key="2">
    <citation type="submission" date="2012-03" db="EMBL/GenBank/DDBJ databases">
        <title>Genome sequence of the fruiting myxobacterium Corallococcus coralloides DSM 2259.</title>
        <authorList>
            <person name="Huntley S."/>
            <person name="Zhang Y."/>
            <person name="Treuner-Lange A."/>
            <person name="Sensen C.W."/>
            <person name="Sogaard-Andersen L."/>
        </authorList>
    </citation>
    <scope>NUCLEOTIDE SEQUENCE [LARGE SCALE GENOMIC DNA]</scope>
    <source>
        <strain evidence="2">ATCC 25202 / DSM 2259 / NBRC 100086 / M2</strain>
    </source>
</reference>
<dbReference type="Proteomes" id="UP000007587">
    <property type="component" value="Chromosome"/>
</dbReference>
<evidence type="ECO:0000313" key="2">
    <source>
        <dbReference type="Proteomes" id="UP000007587"/>
    </source>
</evidence>
<sequence length="275" mass="29779">MEALLSRLSLLLDDLNDFRIRIPPERLREIVAECTAALGGQAGGSTRGVLHSILALSYYRLGDPIGQLTHTRELARLHPHDVLAMRNYGANLVEVGDVEMGLTLMKEAAGLPSPHRSRTLGDLSAAYAKIGRWDEATEAFLGAVRTADYTSERDLMSLAFKGAHLGFGRQSLEFLARYLSIAHGVELGGRESAEISREVVNEHPEWLWFAMGVSPLRLAILQTLSVDAVLAGDIPWNELFAEIVPPAASAGAEDMLSLMKPLIDEATLSVVGKGG</sequence>
<dbReference type="AlphaFoldDB" id="H8MJD4"/>
<dbReference type="InterPro" id="IPR011990">
    <property type="entry name" value="TPR-like_helical_dom_sf"/>
</dbReference>
<accession>H8MJD4</accession>
<dbReference type="eggNOG" id="COG5010">
    <property type="taxonomic scope" value="Bacteria"/>
</dbReference>
<dbReference type="Gene3D" id="1.25.40.10">
    <property type="entry name" value="Tetratricopeptide repeat domain"/>
    <property type="match status" value="1"/>
</dbReference>
<protein>
    <submittedName>
        <fullName evidence="1">Uncharacterized protein</fullName>
    </submittedName>
</protein>
<dbReference type="EMBL" id="CP003389">
    <property type="protein sequence ID" value="AFE05952.1"/>
    <property type="molecule type" value="Genomic_DNA"/>
</dbReference>
<name>H8MJD4_CORCM</name>
<dbReference type="KEGG" id="ccx:COCOR_04664"/>
<reference evidence="1 2" key="1">
    <citation type="journal article" date="2012" name="J. Bacteriol.">
        <title>Complete Genome Sequence of the Fruiting Myxobacterium Corallococcus coralloides DSM 2259.</title>
        <authorList>
            <person name="Huntley S."/>
            <person name="Zhang Y."/>
            <person name="Treuner-Lange A."/>
            <person name="Kneip S."/>
            <person name="Sensen C.W."/>
            <person name="Sogaard-Andersen L."/>
        </authorList>
    </citation>
    <scope>NUCLEOTIDE SEQUENCE [LARGE SCALE GENOMIC DNA]</scope>
    <source>
        <strain evidence="2">ATCC 25202 / DSM 2259 / NBRC 100086 / M2</strain>
    </source>
</reference>
<gene>
    <name evidence="1" type="ordered locus">COCOR_04664</name>
</gene>
<organism evidence="1 2">
    <name type="scientific">Corallococcus coralloides (strain ATCC 25202 / DSM 2259 / NBRC 100086 / M2)</name>
    <name type="common">Myxococcus coralloides</name>
    <dbReference type="NCBI Taxonomy" id="1144275"/>
    <lineage>
        <taxon>Bacteria</taxon>
        <taxon>Pseudomonadati</taxon>
        <taxon>Myxococcota</taxon>
        <taxon>Myxococcia</taxon>
        <taxon>Myxococcales</taxon>
        <taxon>Cystobacterineae</taxon>
        <taxon>Myxococcaceae</taxon>
        <taxon>Corallococcus</taxon>
    </lineage>
</organism>
<dbReference type="InParanoid" id="H8MJD4"/>
<evidence type="ECO:0000313" key="1">
    <source>
        <dbReference type="EMBL" id="AFE05952.1"/>
    </source>
</evidence>